<dbReference type="AlphaFoldDB" id="U4VH88"/>
<gene>
    <name evidence="2" type="ORF">Q644_00575</name>
</gene>
<dbReference type="Proteomes" id="UP000016842">
    <property type="component" value="Unassembled WGS sequence"/>
</dbReference>
<evidence type="ECO:0000313" key="3">
    <source>
        <dbReference type="Proteomes" id="UP000016842"/>
    </source>
</evidence>
<keyword evidence="1" id="KW-0812">Transmembrane</keyword>
<keyword evidence="1" id="KW-0472">Membrane</keyword>
<sequence>MTQNDKRIISDPVFLTLLIVLLIDVVFGGALWQKLAASSSLGPG</sequence>
<protein>
    <submittedName>
        <fullName evidence="2">Uncharacterized protein</fullName>
    </submittedName>
</protein>
<proteinExistence type="predicted"/>
<evidence type="ECO:0000256" key="1">
    <source>
        <dbReference type="SAM" id="Phobius"/>
    </source>
</evidence>
<organism evidence="2 3">
    <name type="scientific">Brucella intermedia 229E</name>
    <dbReference type="NCBI Taxonomy" id="1337887"/>
    <lineage>
        <taxon>Bacteria</taxon>
        <taxon>Pseudomonadati</taxon>
        <taxon>Pseudomonadota</taxon>
        <taxon>Alphaproteobacteria</taxon>
        <taxon>Hyphomicrobiales</taxon>
        <taxon>Brucellaceae</taxon>
        <taxon>Brucella/Ochrobactrum group</taxon>
        <taxon>Brucella</taxon>
    </lineage>
</organism>
<reference evidence="2 3" key="1">
    <citation type="journal article" date="2014" name="FEMS Microbiol. Lett.">
        <title>Genome sequencing analysis reveals virulence-related gene content of Ochrobactrum intermedium strain 229E, a urease-positive strain isolated from the human gastric niche.</title>
        <authorList>
            <person name="Kulkarni G.J."/>
            <person name="Shetty S."/>
            <person name="Dharne M.S."/>
            <person name="Shouche Y.S."/>
        </authorList>
    </citation>
    <scope>NUCLEOTIDE SEQUENCE [LARGE SCALE GENOMIC DNA]</scope>
    <source>
        <strain evidence="2 3">229E</strain>
    </source>
</reference>
<accession>U4VH88</accession>
<comment type="caution">
    <text evidence="2">The sequence shown here is derived from an EMBL/GenBank/DDBJ whole genome shotgun (WGS) entry which is preliminary data.</text>
</comment>
<dbReference type="EMBL" id="ASXJ01000005">
    <property type="protein sequence ID" value="ERM03649.1"/>
    <property type="molecule type" value="Genomic_DNA"/>
</dbReference>
<name>U4VH88_9HYPH</name>
<feature type="transmembrane region" description="Helical" evidence="1">
    <location>
        <begin position="12"/>
        <end position="32"/>
    </location>
</feature>
<dbReference type="PATRIC" id="fig|1337887.3.peg.118"/>
<evidence type="ECO:0000313" key="2">
    <source>
        <dbReference type="EMBL" id="ERM03649.1"/>
    </source>
</evidence>
<keyword evidence="1" id="KW-1133">Transmembrane helix</keyword>